<accession>A0A1H0D155</accession>
<dbReference type="OrthoDB" id="9780487at2"/>
<sequence length="330" mass="38501">MYIRQTLHWILLFILFHLSLLSIGMIDADIPLFPLLYIGMINAAMLSLFLIWDFFRGRNYRLEFMRTERIEETDTLPAPVTPCQKRLHAQLSVMRKYHNALLESESKKTEENLDELTRWIHDMKMPLTTMKLMIDDLDQPEKSRMEVEWLRLDAMLNDMLYEKRLTNLSKDLYIESVDINNVLSHTIRKLRTICIKKRIGFDIDLSLTHVETDLKWFSFMMDQIIGNSVKYSEDSDISINSYLEDGWPKLEITDAGRGMKAEDIPRIFEAGFTSTSDHGDREATGMGMYLTKEAANAMDIVIDVQSRYGEGTTIILTFPKKNEMQEVKTM</sequence>
<evidence type="ECO:0000256" key="4">
    <source>
        <dbReference type="ARBA" id="ARBA00022475"/>
    </source>
</evidence>
<comment type="catalytic activity">
    <reaction evidence="1">
        <text>ATP + protein L-histidine = ADP + protein N-phospho-L-histidine.</text>
        <dbReference type="EC" id="2.7.13.3"/>
    </reaction>
</comment>
<dbReference type="PRINTS" id="PR00344">
    <property type="entry name" value="BCTRLSENSOR"/>
</dbReference>
<dbReference type="RefSeq" id="WP_090841642.1">
    <property type="nucleotide sequence ID" value="NZ_FNIL01000002.1"/>
</dbReference>
<evidence type="ECO:0000256" key="1">
    <source>
        <dbReference type="ARBA" id="ARBA00000085"/>
    </source>
</evidence>
<dbReference type="GO" id="GO:0004721">
    <property type="term" value="F:phosphoprotein phosphatase activity"/>
    <property type="evidence" value="ECO:0007669"/>
    <property type="project" value="TreeGrafter"/>
</dbReference>
<keyword evidence="10 13" id="KW-1133">Transmembrane helix</keyword>
<evidence type="ECO:0000256" key="9">
    <source>
        <dbReference type="ARBA" id="ARBA00022840"/>
    </source>
</evidence>
<reference evidence="16" key="1">
    <citation type="submission" date="2016-10" db="EMBL/GenBank/DDBJ databases">
        <authorList>
            <person name="Varghese N."/>
            <person name="Submissions S."/>
        </authorList>
    </citation>
    <scope>NUCLEOTIDE SEQUENCE [LARGE SCALE GENOMIC DNA]</scope>
    <source>
        <strain evidence="16">CGMCC 1.10369</strain>
    </source>
</reference>
<feature type="transmembrane region" description="Helical" evidence="13">
    <location>
        <begin position="7"/>
        <end position="26"/>
    </location>
</feature>
<evidence type="ECO:0000256" key="10">
    <source>
        <dbReference type="ARBA" id="ARBA00022989"/>
    </source>
</evidence>
<dbReference type="GO" id="GO:0005524">
    <property type="term" value="F:ATP binding"/>
    <property type="evidence" value="ECO:0007669"/>
    <property type="project" value="UniProtKB-KW"/>
</dbReference>
<dbReference type="STRING" id="745820.SAMN04488053_102306"/>
<dbReference type="InterPro" id="IPR050351">
    <property type="entry name" value="BphY/WalK/GraS-like"/>
</dbReference>
<proteinExistence type="predicted"/>
<keyword evidence="5" id="KW-0808">Transferase</keyword>
<dbReference type="GO" id="GO:0005886">
    <property type="term" value="C:plasma membrane"/>
    <property type="evidence" value="ECO:0007669"/>
    <property type="project" value="UniProtKB-SubCell"/>
</dbReference>
<feature type="transmembrane region" description="Helical" evidence="13">
    <location>
        <begin position="32"/>
        <end position="55"/>
    </location>
</feature>
<evidence type="ECO:0000256" key="8">
    <source>
        <dbReference type="ARBA" id="ARBA00022777"/>
    </source>
</evidence>
<dbReference type="SMART" id="SM00387">
    <property type="entry name" value="HATPase_c"/>
    <property type="match status" value="1"/>
</dbReference>
<dbReference type="Proteomes" id="UP000198778">
    <property type="component" value="Unassembled WGS sequence"/>
</dbReference>
<dbReference type="GO" id="GO:0000155">
    <property type="term" value="F:phosphorelay sensor kinase activity"/>
    <property type="evidence" value="ECO:0007669"/>
    <property type="project" value="TreeGrafter"/>
</dbReference>
<keyword evidence="8 15" id="KW-0418">Kinase</keyword>
<evidence type="ECO:0000256" key="12">
    <source>
        <dbReference type="ARBA" id="ARBA00023136"/>
    </source>
</evidence>
<gene>
    <name evidence="15" type="ORF">SAMN04488053_102306</name>
</gene>
<dbReference type="PANTHER" id="PTHR45453:SF2">
    <property type="entry name" value="HISTIDINE KINASE"/>
    <property type="match status" value="1"/>
</dbReference>
<keyword evidence="4" id="KW-1003">Cell membrane</keyword>
<dbReference type="Gene3D" id="3.30.565.10">
    <property type="entry name" value="Histidine kinase-like ATPase, C-terminal domain"/>
    <property type="match status" value="1"/>
</dbReference>
<organism evidence="15 16">
    <name type="scientific">Alkalicoccus daliensis</name>
    <dbReference type="NCBI Taxonomy" id="745820"/>
    <lineage>
        <taxon>Bacteria</taxon>
        <taxon>Bacillati</taxon>
        <taxon>Bacillota</taxon>
        <taxon>Bacilli</taxon>
        <taxon>Bacillales</taxon>
        <taxon>Bacillaceae</taxon>
        <taxon>Alkalicoccus</taxon>
    </lineage>
</organism>
<evidence type="ECO:0000256" key="13">
    <source>
        <dbReference type="SAM" id="Phobius"/>
    </source>
</evidence>
<dbReference type="InterPro" id="IPR036890">
    <property type="entry name" value="HATPase_C_sf"/>
</dbReference>
<evidence type="ECO:0000259" key="14">
    <source>
        <dbReference type="PROSITE" id="PS50109"/>
    </source>
</evidence>
<name>A0A1H0D155_9BACI</name>
<dbReference type="AlphaFoldDB" id="A0A1H0D155"/>
<dbReference type="EC" id="2.7.13.3" evidence="3"/>
<dbReference type="SUPFAM" id="SSF55874">
    <property type="entry name" value="ATPase domain of HSP90 chaperone/DNA topoisomerase II/histidine kinase"/>
    <property type="match status" value="1"/>
</dbReference>
<dbReference type="EMBL" id="FNIL01000002">
    <property type="protein sequence ID" value="SDN63872.1"/>
    <property type="molecule type" value="Genomic_DNA"/>
</dbReference>
<keyword evidence="7" id="KW-0547">Nucleotide-binding</keyword>
<dbReference type="PROSITE" id="PS50109">
    <property type="entry name" value="HIS_KIN"/>
    <property type="match status" value="1"/>
</dbReference>
<dbReference type="InterPro" id="IPR003594">
    <property type="entry name" value="HATPase_dom"/>
</dbReference>
<keyword evidence="9" id="KW-0067">ATP-binding</keyword>
<dbReference type="PANTHER" id="PTHR45453">
    <property type="entry name" value="PHOSPHATE REGULON SENSOR PROTEIN PHOR"/>
    <property type="match status" value="1"/>
</dbReference>
<feature type="domain" description="Histidine kinase" evidence="14">
    <location>
        <begin position="118"/>
        <end position="322"/>
    </location>
</feature>
<evidence type="ECO:0000256" key="2">
    <source>
        <dbReference type="ARBA" id="ARBA00004651"/>
    </source>
</evidence>
<dbReference type="InterPro" id="IPR004358">
    <property type="entry name" value="Sig_transdc_His_kin-like_C"/>
</dbReference>
<dbReference type="GO" id="GO:0016036">
    <property type="term" value="P:cellular response to phosphate starvation"/>
    <property type="evidence" value="ECO:0007669"/>
    <property type="project" value="TreeGrafter"/>
</dbReference>
<keyword evidence="6 13" id="KW-0812">Transmembrane</keyword>
<evidence type="ECO:0000313" key="15">
    <source>
        <dbReference type="EMBL" id="SDN63872.1"/>
    </source>
</evidence>
<keyword evidence="11" id="KW-0902">Two-component regulatory system</keyword>
<evidence type="ECO:0000256" key="7">
    <source>
        <dbReference type="ARBA" id="ARBA00022741"/>
    </source>
</evidence>
<evidence type="ECO:0000313" key="16">
    <source>
        <dbReference type="Proteomes" id="UP000198778"/>
    </source>
</evidence>
<evidence type="ECO:0000256" key="11">
    <source>
        <dbReference type="ARBA" id="ARBA00023012"/>
    </source>
</evidence>
<protein>
    <recommendedName>
        <fullName evidence="3">histidine kinase</fullName>
        <ecNumber evidence="3">2.7.13.3</ecNumber>
    </recommendedName>
</protein>
<comment type="subcellular location">
    <subcellularLocation>
        <location evidence="2">Cell membrane</location>
        <topology evidence="2">Multi-pass membrane protein</topology>
    </subcellularLocation>
</comment>
<evidence type="ECO:0000256" key="6">
    <source>
        <dbReference type="ARBA" id="ARBA00022692"/>
    </source>
</evidence>
<evidence type="ECO:0000256" key="5">
    <source>
        <dbReference type="ARBA" id="ARBA00022679"/>
    </source>
</evidence>
<dbReference type="Pfam" id="PF02518">
    <property type="entry name" value="HATPase_c"/>
    <property type="match status" value="1"/>
</dbReference>
<evidence type="ECO:0000256" key="3">
    <source>
        <dbReference type="ARBA" id="ARBA00012438"/>
    </source>
</evidence>
<keyword evidence="12 13" id="KW-0472">Membrane</keyword>
<dbReference type="InterPro" id="IPR005467">
    <property type="entry name" value="His_kinase_dom"/>
</dbReference>
<keyword evidence="16" id="KW-1185">Reference proteome</keyword>